<sequence>MHIHVSGIEYSDKGERRHLVFAESDFKYMELAQVFSEFGIKGMVISESPNLEGDALLLKREYESIRLPQNTLSGLFKNE</sequence>
<gene>
    <name evidence="1" type="ORF">MNV_50039</name>
</gene>
<dbReference type="SUPFAM" id="SSF51658">
    <property type="entry name" value="Xylose isomerase-like"/>
    <property type="match status" value="1"/>
</dbReference>
<organism evidence="1 2">
    <name type="scientific">Candidatus Methanoperedens nitratireducens</name>
    <dbReference type="NCBI Taxonomy" id="1392998"/>
    <lineage>
        <taxon>Archaea</taxon>
        <taxon>Methanobacteriati</taxon>
        <taxon>Methanobacteriota</taxon>
        <taxon>Stenosarchaea group</taxon>
        <taxon>Methanomicrobia</taxon>
        <taxon>Methanosarcinales</taxon>
        <taxon>ANME-2 cluster</taxon>
        <taxon>Candidatus Methanoperedentaceae</taxon>
        <taxon>Candidatus Methanoperedens</taxon>
    </lineage>
</organism>
<dbReference type="InterPro" id="IPR036237">
    <property type="entry name" value="Xyl_isomerase-like_sf"/>
</dbReference>
<protein>
    <submittedName>
        <fullName evidence="1">Uncharacterized protein</fullName>
    </submittedName>
</protein>
<reference evidence="2" key="1">
    <citation type="submission" date="2017-06" db="EMBL/GenBank/DDBJ databases">
        <authorList>
            <person name="Cremers G."/>
        </authorList>
    </citation>
    <scope>NUCLEOTIDE SEQUENCE [LARGE SCALE GENOMIC DNA]</scope>
</reference>
<evidence type="ECO:0000313" key="2">
    <source>
        <dbReference type="Proteomes" id="UP000218615"/>
    </source>
</evidence>
<dbReference type="EMBL" id="FZMP01000196">
    <property type="protein sequence ID" value="SNQ61780.1"/>
    <property type="molecule type" value="Genomic_DNA"/>
</dbReference>
<accession>A0A284VR66</accession>
<dbReference type="AlphaFoldDB" id="A0A284VR66"/>
<dbReference type="Proteomes" id="UP000218615">
    <property type="component" value="Unassembled WGS sequence"/>
</dbReference>
<name>A0A284VR66_9EURY</name>
<dbReference type="RefSeq" id="WP_306453647.1">
    <property type="nucleotide sequence ID" value="NZ_FZMP01000196.1"/>
</dbReference>
<keyword evidence="2" id="KW-1185">Reference proteome</keyword>
<proteinExistence type="predicted"/>
<evidence type="ECO:0000313" key="1">
    <source>
        <dbReference type="EMBL" id="SNQ61780.1"/>
    </source>
</evidence>